<dbReference type="RefSeq" id="WP_189823618.1">
    <property type="nucleotide sequence ID" value="NZ_BMVC01000004.1"/>
</dbReference>
<dbReference type="AlphaFoldDB" id="A0A918WWL9"/>
<comment type="caution">
    <text evidence="2">The sequence shown here is derived from an EMBL/GenBank/DDBJ whole genome shotgun (WGS) entry which is preliminary data.</text>
</comment>
<reference evidence="2" key="1">
    <citation type="journal article" date="2014" name="Int. J. Syst. Evol. Microbiol.">
        <title>Complete genome sequence of Corynebacterium casei LMG S-19264T (=DSM 44701T), isolated from a smear-ripened cheese.</title>
        <authorList>
            <consortium name="US DOE Joint Genome Institute (JGI-PGF)"/>
            <person name="Walter F."/>
            <person name="Albersmeier A."/>
            <person name="Kalinowski J."/>
            <person name="Ruckert C."/>
        </authorList>
    </citation>
    <scope>NUCLEOTIDE SEQUENCE</scope>
    <source>
        <strain evidence="2">JCM 4637</strain>
    </source>
</reference>
<feature type="transmembrane region" description="Helical" evidence="1">
    <location>
        <begin position="140"/>
        <end position="161"/>
    </location>
</feature>
<keyword evidence="1" id="KW-0812">Transmembrane</keyword>
<dbReference type="Proteomes" id="UP000638353">
    <property type="component" value="Unassembled WGS sequence"/>
</dbReference>
<feature type="transmembrane region" description="Helical" evidence="1">
    <location>
        <begin position="213"/>
        <end position="237"/>
    </location>
</feature>
<sequence>MTPTAVLHSEWIKITSVRSVRGSLLAILLSTVGFTLLAFATMSESDRAGNDLLAGAFTALNFGQLAALAFGATAMSSEYHNGALRLSLIAVPRRGLFYAAKTAVIGALALTIGWVTTFTAFLAGQALRGDQAIGLDHPGAVRACMGAGLYLALMALIATGLTALLRSAVAVLGILIPFTLLASFIFVDVSGVAQFLPDRAGQQLIHQNPTGSLGAWTGLGVTALWAALFLLIGWWSIRRRDA</sequence>
<protein>
    <submittedName>
        <fullName evidence="2">ABC transporter</fullName>
    </submittedName>
</protein>
<keyword evidence="1" id="KW-1133">Transmembrane helix</keyword>
<feature type="transmembrane region" description="Helical" evidence="1">
    <location>
        <begin position="20"/>
        <end position="40"/>
    </location>
</feature>
<keyword evidence="1" id="KW-0472">Membrane</keyword>
<gene>
    <name evidence="2" type="ORF">GCM10010334_24860</name>
</gene>
<name>A0A918WWL9_9ACTN</name>
<evidence type="ECO:0000256" key="1">
    <source>
        <dbReference type="SAM" id="Phobius"/>
    </source>
</evidence>
<organism evidence="2 3">
    <name type="scientific">Streptomyces finlayi</name>
    <dbReference type="NCBI Taxonomy" id="67296"/>
    <lineage>
        <taxon>Bacteria</taxon>
        <taxon>Bacillati</taxon>
        <taxon>Actinomycetota</taxon>
        <taxon>Actinomycetes</taxon>
        <taxon>Kitasatosporales</taxon>
        <taxon>Streptomycetaceae</taxon>
        <taxon>Streptomyces</taxon>
    </lineage>
</organism>
<feature type="transmembrane region" description="Helical" evidence="1">
    <location>
        <begin position="96"/>
        <end position="120"/>
    </location>
</feature>
<feature type="transmembrane region" description="Helical" evidence="1">
    <location>
        <begin position="168"/>
        <end position="193"/>
    </location>
</feature>
<evidence type="ECO:0000313" key="3">
    <source>
        <dbReference type="Proteomes" id="UP000638353"/>
    </source>
</evidence>
<feature type="transmembrane region" description="Helical" evidence="1">
    <location>
        <begin position="52"/>
        <end position="75"/>
    </location>
</feature>
<evidence type="ECO:0000313" key="2">
    <source>
        <dbReference type="EMBL" id="GHC90671.1"/>
    </source>
</evidence>
<reference evidence="2" key="2">
    <citation type="submission" date="2020-09" db="EMBL/GenBank/DDBJ databases">
        <authorList>
            <person name="Sun Q."/>
            <person name="Ohkuma M."/>
        </authorList>
    </citation>
    <scope>NUCLEOTIDE SEQUENCE</scope>
    <source>
        <strain evidence="2">JCM 4637</strain>
    </source>
</reference>
<accession>A0A918WWL9</accession>
<dbReference type="EMBL" id="BMVC01000004">
    <property type="protein sequence ID" value="GHC90671.1"/>
    <property type="molecule type" value="Genomic_DNA"/>
</dbReference>
<proteinExistence type="predicted"/>